<gene>
    <name evidence="1" type="ORF">NVS32_10595</name>
</gene>
<evidence type="ECO:0000313" key="1">
    <source>
        <dbReference type="EMBL" id="MCR9037392.1"/>
    </source>
</evidence>
<dbReference type="Proteomes" id="UP001204320">
    <property type="component" value="Unassembled WGS sequence"/>
</dbReference>
<accession>A0ABT1ZB06</accession>
<evidence type="ECO:0000313" key="2">
    <source>
        <dbReference type="Proteomes" id="UP001204320"/>
    </source>
</evidence>
<dbReference type="RefSeq" id="WP_258499786.1">
    <property type="nucleotide sequence ID" value="NZ_JANSKA010000010.1"/>
</dbReference>
<dbReference type="NCBIfam" id="NF047399">
    <property type="entry name" value="BrnA_antitoxin_add"/>
    <property type="match status" value="1"/>
</dbReference>
<dbReference type="EMBL" id="JANSKA010000010">
    <property type="protein sequence ID" value="MCR9037392.1"/>
    <property type="molecule type" value="Genomic_DNA"/>
</dbReference>
<name>A0ABT1ZB06_9ACTN</name>
<reference evidence="1 2" key="1">
    <citation type="submission" date="2022-08" db="EMBL/GenBank/DDBJ databases">
        <title>Tractidigestivibacter montrealensis type strain KD21.</title>
        <authorList>
            <person name="Diop K."/>
            <person name="Richard C."/>
            <person name="Routy B."/>
        </authorList>
    </citation>
    <scope>NUCLEOTIDE SEQUENCE [LARGE SCALE GENOMIC DNA]</scope>
    <source>
        <strain evidence="1 2">KD21</strain>
    </source>
</reference>
<protein>
    <recommendedName>
        <fullName evidence="3">CopG family transcriptional regulator</fullName>
    </recommendedName>
</protein>
<comment type="caution">
    <text evidence="1">The sequence shown here is derived from an EMBL/GenBank/DDBJ whole genome shotgun (WGS) entry which is preliminary data.</text>
</comment>
<organism evidence="1 2">
    <name type="scientific">Tractidigestivibacter montrealensis</name>
    <dbReference type="NCBI Taxonomy" id="2972466"/>
    <lineage>
        <taxon>Bacteria</taxon>
        <taxon>Bacillati</taxon>
        <taxon>Actinomycetota</taxon>
        <taxon>Coriobacteriia</taxon>
        <taxon>Coriobacteriales</taxon>
        <taxon>Atopobiaceae</taxon>
        <taxon>Tractidigestivibacter</taxon>
    </lineage>
</organism>
<keyword evidence="2" id="KW-1185">Reference proteome</keyword>
<proteinExistence type="predicted"/>
<sequence>MSATRNNTDALLDSFDAGEDMSEYFDFDYLEFPNREAKRVNVDFPVWMVTALDNEAARIGVNRRAVIKMWVSERLDDEQAKRAAMQSASA</sequence>
<evidence type="ECO:0008006" key="3">
    <source>
        <dbReference type="Google" id="ProtNLM"/>
    </source>
</evidence>